<evidence type="ECO:0000313" key="3">
    <source>
        <dbReference type="Proteomes" id="UP001153620"/>
    </source>
</evidence>
<feature type="region of interest" description="Disordered" evidence="1">
    <location>
        <begin position="200"/>
        <end position="230"/>
    </location>
</feature>
<evidence type="ECO:0000313" key="2">
    <source>
        <dbReference type="EMBL" id="CAH1733535.1"/>
    </source>
</evidence>
<sequence length="246" mass="27817">MSTSFIESNGYNNSVYTQMSDESFIKMDQELKDEIEFNNLLGSQEVPELNDTLDEINFILELGNKLNLEGKLGTPDCKRQVNASCSTNGITNSFITVKPSKSLEETTQYLNNTQGMSGVSYLINESEILELQKFKKSPKGFNDTTKFEDNSETAYFSQMSEDFQKDSISDTVLIEDSFRLLDDTQQTSNDIYFNSFLSEHGSEGEQSEDDNYIEESEQHESTVDSSDISEIDLTDDSIIEILDESN</sequence>
<gene>
    <name evidence="2" type="ORF">CHIRRI_LOCUS12890</name>
</gene>
<evidence type="ECO:0000256" key="1">
    <source>
        <dbReference type="SAM" id="MobiDB-lite"/>
    </source>
</evidence>
<name>A0A9P0JEX5_9DIPT</name>
<dbReference type="OrthoDB" id="75724at2759"/>
<feature type="compositionally biased region" description="Acidic residues" evidence="1">
    <location>
        <begin position="205"/>
        <end position="215"/>
    </location>
</feature>
<dbReference type="Proteomes" id="UP001153620">
    <property type="component" value="Chromosome 4"/>
</dbReference>
<reference evidence="2" key="1">
    <citation type="submission" date="2022-01" db="EMBL/GenBank/DDBJ databases">
        <authorList>
            <person name="King R."/>
        </authorList>
    </citation>
    <scope>NUCLEOTIDE SEQUENCE</scope>
</reference>
<protein>
    <submittedName>
        <fullName evidence="2">Uncharacterized protein</fullName>
    </submittedName>
</protein>
<dbReference type="EMBL" id="OU895880">
    <property type="protein sequence ID" value="CAH1733535.1"/>
    <property type="molecule type" value="Genomic_DNA"/>
</dbReference>
<dbReference type="AlphaFoldDB" id="A0A9P0JEX5"/>
<organism evidence="2 3">
    <name type="scientific">Chironomus riparius</name>
    <dbReference type="NCBI Taxonomy" id="315576"/>
    <lineage>
        <taxon>Eukaryota</taxon>
        <taxon>Metazoa</taxon>
        <taxon>Ecdysozoa</taxon>
        <taxon>Arthropoda</taxon>
        <taxon>Hexapoda</taxon>
        <taxon>Insecta</taxon>
        <taxon>Pterygota</taxon>
        <taxon>Neoptera</taxon>
        <taxon>Endopterygota</taxon>
        <taxon>Diptera</taxon>
        <taxon>Nematocera</taxon>
        <taxon>Chironomoidea</taxon>
        <taxon>Chironomidae</taxon>
        <taxon>Chironominae</taxon>
        <taxon>Chironomus</taxon>
    </lineage>
</organism>
<reference evidence="2" key="2">
    <citation type="submission" date="2022-10" db="EMBL/GenBank/DDBJ databases">
        <authorList>
            <consortium name="ENA_rothamsted_submissions"/>
            <consortium name="culmorum"/>
            <person name="King R."/>
        </authorList>
    </citation>
    <scope>NUCLEOTIDE SEQUENCE</scope>
</reference>
<proteinExistence type="predicted"/>
<accession>A0A9P0JEX5</accession>
<keyword evidence="3" id="KW-1185">Reference proteome</keyword>